<reference evidence="2 3" key="1">
    <citation type="submission" date="2017-11" db="EMBL/GenBank/DDBJ databases">
        <title>De-novo sequencing of pomegranate (Punica granatum L.) genome.</title>
        <authorList>
            <person name="Akparov Z."/>
            <person name="Amiraslanov A."/>
            <person name="Hajiyeva S."/>
            <person name="Abbasov M."/>
            <person name="Kaur K."/>
            <person name="Hamwieh A."/>
            <person name="Solovyev V."/>
            <person name="Salamov A."/>
            <person name="Braich B."/>
            <person name="Kosarev P."/>
            <person name="Mahmoud A."/>
            <person name="Hajiyev E."/>
            <person name="Babayeva S."/>
            <person name="Izzatullayeva V."/>
            <person name="Mammadov A."/>
            <person name="Mammadov A."/>
            <person name="Sharifova S."/>
            <person name="Ojaghi J."/>
            <person name="Eynullazada K."/>
            <person name="Bayramov B."/>
            <person name="Abdulazimova A."/>
            <person name="Shahmuradov I."/>
        </authorList>
    </citation>
    <scope>NUCLEOTIDE SEQUENCE [LARGE SCALE GENOMIC DNA]</scope>
    <source>
        <strain evidence="3">cv. AG2017</strain>
        <tissue evidence="2">Leaf</tissue>
    </source>
</reference>
<organism evidence="2 3">
    <name type="scientific">Punica granatum</name>
    <name type="common">Pomegranate</name>
    <dbReference type="NCBI Taxonomy" id="22663"/>
    <lineage>
        <taxon>Eukaryota</taxon>
        <taxon>Viridiplantae</taxon>
        <taxon>Streptophyta</taxon>
        <taxon>Embryophyta</taxon>
        <taxon>Tracheophyta</taxon>
        <taxon>Spermatophyta</taxon>
        <taxon>Magnoliopsida</taxon>
        <taxon>eudicotyledons</taxon>
        <taxon>Gunneridae</taxon>
        <taxon>Pentapetalae</taxon>
        <taxon>rosids</taxon>
        <taxon>malvids</taxon>
        <taxon>Myrtales</taxon>
        <taxon>Lythraceae</taxon>
        <taxon>Punica</taxon>
    </lineage>
</organism>
<evidence type="ECO:0000256" key="1">
    <source>
        <dbReference type="SAM" id="MobiDB-lite"/>
    </source>
</evidence>
<accession>A0A2I0IT29</accession>
<feature type="compositionally biased region" description="Polar residues" evidence="1">
    <location>
        <begin position="32"/>
        <end position="43"/>
    </location>
</feature>
<feature type="region of interest" description="Disordered" evidence="1">
    <location>
        <begin position="1"/>
        <end position="43"/>
    </location>
</feature>
<evidence type="ECO:0000313" key="3">
    <source>
        <dbReference type="Proteomes" id="UP000233551"/>
    </source>
</evidence>
<sequence length="172" mass="18540">MPGAHDVFTSSNSQLADSLNDTQLPDPECPELTTSSPHRTLSSPILSMAHSSPIPKALNSDSWGTLGGTARSLSSADRILLIAPSLPDLTDQSTPHPIRLQLTQSRLTPLPQSRATVAVAPPFPYLLKQSRVPLRLRLEAAADDPLRALRPVSAIVGTIFEATRPFRHPRCS</sequence>
<dbReference type="EMBL" id="PGOL01002542">
    <property type="protein sequence ID" value="PKI47165.1"/>
    <property type="molecule type" value="Genomic_DNA"/>
</dbReference>
<comment type="caution">
    <text evidence="2">The sequence shown here is derived from an EMBL/GenBank/DDBJ whole genome shotgun (WGS) entry which is preliminary data.</text>
</comment>
<evidence type="ECO:0000313" key="2">
    <source>
        <dbReference type="EMBL" id="PKI47165.1"/>
    </source>
</evidence>
<name>A0A2I0IT29_PUNGR</name>
<protein>
    <submittedName>
        <fullName evidence="2">Uncharacterized protein</fullName>
    </submittedName>
</protein>
<dbReference type="AlphaFoldDB" id="A0A2I0IT29"/>
<gene>
    <name evidence="2" type="ORF">CRG98_032436</name>
</gene>
<feature type="compositionally biased region" description="Polar residues" evidence="1">
    <location>
        <begin position="8"/>
        <end position="23"/>
    </location>
</feature>
<proteinExistence type="predicted"/>
<keyword evidence="3" id="KW-1185">Reference proteome</keyword>
<dbReference type="Proteomes" id="UP000233551">
    <property type="component" value="Unassembled WGS sequence"/>
</dbReference>